<accession>A0A167WGY2</accession>
<evidence type="ECO:0008006" key="3">
    <source>
        <dbReference type="Google" id="ProtNLM"/>
    </source>
</evidence>
<dbReference type="InterPro" id="IPR013211">
    <property type="entry name" value="LVIVD"/>
</dbReference>
<dbReference type="STRING" id="1081104.A0A167WGY2"/>
<dbReference type="Proteomes" id="UP000076744">
    <property type="component" value="Unassembled WGS sequence"/>
</dbReference>
<reference evidence="1 2" key="1">
    <citation type="journal article" date="2016" name="Genome Biol. Evol.">
        <title>Divergent and convergent evolution of fungal pathogenicity.</title>
        <authorList>
            <person name="Shang Y."/>
            <person name="Xiao G."/>
            <person name="Zheng P."/>
            <person name="Cen K."/>
            <person name="Zhan S."/>
            <person name="Wang C."/>
        </authorList>
    </citation>
    <scope>NUCLEOTIDE SEQUENCE [LARGE SCALE GENOMIC DNA]</scope>
    <source>
        <strain evidence="1 2">ARSEF 2679</strain>
    </source>
</reference>
<proteinExistence type="predicted"/>
<organism evidence="1 2">
    <name type="scientific">Cordyceps fumosorosea (strain ARSEF 2679)</name>
    <name type="common">Isaria fumosorosea</name>
    <dbReference type="NCBI Taxonomy" id="1081104"/>
    <lineage>
        <taxon>Eukaryota</taxon>
        <taxon>Fungi</taxon>
        <taxon>Dikarya</taxon>
        <taxon>Ascomycota</taxon>
        <taxon>Pezizomycotina</taxon>
        <taxon>Sordariomycetes</taxon>
        <taxon>Hypocreomycetidae</taxon>
        <taxon>Hypocreales</taxon>
        <taxon>Cordycipitaceae</taxon>
        <taxon>Cordyceps</taxon>
    </lineage>
</organism>
<dbReference type="EMBL" id="AZHB01000010">
    <property type="protein sequence ID" value="OAA63776.1"/>
    <property type="molecule type" value="Genomic_DNA"/>
</dbReference>
<dbReference type="RefSeq" id="XP_018704425.1">
    <property type="nucleotide sequence ID" value="XM_018848091.1"/>
</dbReference>
<dbReference type="AlphaFoldDB" id="A0A167WGY2"/>
<sequence>MKAPTATLILAGVAAGTSIAYKGSVAFSAQELAADSAPNAVSMSKLMSAKMSQRAQHRADGAYDAGRYAAAATSAKCSNGKAGDYSCRNIDLAGFLSHEDTGSSTREGNDIWAWTSSTGREFGLVGQTDGTAFVEVLKDGSLQYIGRLPTQDTSNIPNDIWRDIKTIGNYAYIGADTGGSSDNVRHGVQVFDLTKLLNVDLSSPTTFKTDSDLTAHFDGFGFSHNIVTNEATNTITAVGTMRTGTCKGGLWMIDVSDPSNPTTSGCYSGDGYTHDAQCVNYNGPDKSYKGREICFASNEDTLTIVDVTDRKSPKMLSKTTYKGASYTHQNWFADEGMRYLLLDDEQDEMNKAGPAADQKTTTYIVDVSSLAKPVFTGVYKSPAKAIDHNQYVVNGISYQANYGSGLRMVDVSSVTNDPTGAGFSEAGFFDVHPDDDASGGEATFHGAWSVYPWLKSGYLLVNSIERGVFSVKYTG</sequence>
<dbReference type="InterPro" id="IPR027589">
    <property type="entry name" value="Choice_anch_B"/>
</dbReference>
<dbReference type="PANTHER" id="PTHR38787">
    <property type="entry name" value="REGULATORY P DOMAIN-CONTAINING PROTEIN"/>
    <property type="match status" value="1"/>
</dbReference>
<dbReference type="NCBIfam" id="TIGR04312">
    <property type="entry name" value="choice_anch_B"/>
    <property type="match status" value="1"/>
</dbReference>
<dbReference type="Pfam" id="PF08309">
    <property type="entry name" value="LVIVD"/>
    <property type="match status" value="3"/>
</dbReference>
<dbReference type="GeneID" id="30020777"/>
<evidence type="ECO:0000313" key="1">
    <source>
        <dbReference type="EMBL" id="OAA63776.1"/>
    </source>
</evidence>
<dbReference type="GO" id="GO:0005576">
    <property type="term" value="C:extracellular region"/>
    <property type="evidence" value="ECO:0007669"/>
    <property type="project" value="TreeGrafter"/>
</dbReference>
<dbReference type="PANTHER" id="PTHR38787:SF1">
    <property type="entry name" value="REGULATORY P DOMAIN-CONTAINING PROTEIN"/>
    <property type="match status" value="1"/>
</dbReference>
<keyword evidence="2" id="KW-1185">Reference proteome</keyword>
<dbReference type="OrthoDB" id="2099887at2759"/>
<gene>
    <name evidence="1" type="ORF">ISF_04485</name>
</gene>
<name>A0A167WGY2_CORFA</name>
<evidence type="ECO:0000313" key="2">
    <source>
        <dbReference type="Proteomes" id="UP000076744"/>
    </source>
</evidence>
<protein>
    <recommendedName>
        <fullName evidence="3">Regulatory P domain-containing protein</fullName>
    </recommendedName>
</protein>
<comment type="caution">
    <text evidence="1">The sequence shown here is derived from an EMBL/GenBank/DDBJ whole genome shotgun (WGS) entry which is preliminary data.</text>
</comment>